<comment type="similarity">
    <text evidence="1 3">Belongs to the gamma-glutamylcyclotransferase family.</text>
</comment>
<feature type="domain" description="Gamma-glutamylcyclotransferase AIG2-like" evidence="4">
    <location>
        <begin position="7"/>
        <end position="118"/>
    </location>
</feature>
<name>A0A9J6BAV8_POLVA</name>
<reference evidence="5" key="1">
    <citation type="submission" date="2021-03" db="EMBL/GenBank/DDBJ databases">
        <title>Chromosome level genome of the anhydrobiotic midge Polypedilum vanderplanki.</title>
        <authorList>
            <person name="Yoshida Y."/>
            <person name="Kikawada T."/>
            <person name="Gusev O."/>
        </authorList>
    </citation>
    <scope>NUCLEOTIDE SEQUENCE</scope>
    <source>
        <strain evidence="5">NIAS01</strain>
        <tissue evidence="5">Whole body or cell culture</tissue>
    </source>
</reference>
<comment type="caution">
    <text evidence="5">The sequence shown here is derived from an EMBL/GenBank/DDBJ whole genome shotgun (WGS) entry which is preliminary data.</text>
</comment>
<gene>
    <name evidence="5" type="ORF">PVAND_014727</name>
</gene>
<dbReference type="GO" id="GO:0061929">
    <property type="term" value="F:gamma-glutamylaminecyclotransferase activity"/>
    <property type="evidence" value="ECO:0007669"/>
    <property type="project" value="InterPro"/>
</dbReference>
<dbReference type="SUPFAM" id="SSF110857">
    <property type="entry name" value="Gamma-glutamyl cyclotransferase-like"/>
    <property type="match status" value="1"/>
</dbReference>
<dbReference type="Proteomes" id="UP001107558">
    <property type="component" value="Chromosome 4"/>
</dbReference>
<sequence>MTKLIKVFVYGTLKRGQPNHYLMTDKSNGYSKFITIGETIVSFPLVVATRYNIPFLLNRPGMGNQISGEIFEVDEKMFAVLDKLEDYPSWYDREIQEINANGEKIPCWIYTLKIFPEKMLQLPYLRSYENTKDKQYIESYNDDLQQLFDEYFKRN</sequence>
<dbReference type="InterPro" id="IPR009288">
    <property type="entry name" value="AIG2-like_dom"/>
</dbReference>
<proteinExistence type="inferred from homology"/>
<evidence type="ECO:0000256" key="3">
    <source>
        <dbReference type="RuleBase" id="RU367036"/>
    </source>
</evidence>
<organism evidence="5 6">
    <name type="scientific">Polypedilum vanderplanki</name>
    <name type="common">Sleeping chironomid midge</name>
    <dbReference type="NCBI Taxonomy" id="319348"/>
    <lineage>
        <taxon>Eukaryota</taxon>
        <taxon>Metazoa</taxon>
        <taxon>Ecdysozoa</taxon>
        <taxon>Arthropoda</taxon>
        <taxon>Hexapoda</taxon>
        <taxon>Insecta</taxon>
        <taxon>Pterygota</taxon>
        <taxon>Neoptera</taxon>
        <taxon>Endopterygota</taxon>
        <taxon>Diptera</taxon>
        <taxon>Nematocera</taxon>
        <taxon>Chironomoidea</taxon>
        <taxon>Chironomidae</taxon>
        <taxon>Chironominae</taxon>
        <taxon>Polypedilum</taxon>
        <taxon>Polypedilum</taxon>
    </lineage>
</organism>
<dbReference type="GO" id="GO:0005829">
    <property type="term" value="C:cytosol"/>
    <property type="evidence" value="ECO:0007669"/>
    <property type="project" value="TreeGrafter"/>
</dbReference>
<dbReference type="InterPro" id="IPR039126">
    <property type="entry name" value="GGACT"/>
</dbReference>
<evidence type="ECO:0000313" key="6">
    <source>
        <dbReference type="Proteomes" id="UP001107558"/>
    </source>
</evidence>
<dbReference type="Gene3D" id="3.10.490.10">
    <property type="entry name" value="Gamma-glutamyl cyclotransferase-like"/>
    <property type="match status" value="1"/>
</dbReference>
<keyword evidence="6" id="KW-1185">Reference proteome</keyword>
<dbReference type="AlphaFoldDB" id="A0A9J6BAV8"/>
<dbReference type="PANTHER" id="PTHR12510:SF4">
    <property type="entry name" value="GAMMA-GLUTAMYLAMINECYCLOTRANSFERASE"/>
    <property type="match status" value="1"/>
</dbReference>
<dbReference type="PANTHER" id="PTHR12510">
    <property type="entry name" value="TROPONIN C-AKIN-1 PROTEIN"/>
    <property type="match status" value="1"/>
</dbReference>
<dbReference type="OrthoDB" id="113620at2759"/>
<feature type="active site" description="Proton acceptor" evidence="2">
    <location>
        <position position="85"/>
    </location>
</feature>
<accession>A0A9J6BAV8</accession>
<dbReference type="CDD" id="cd06661">
    <property type="entry name" value="GGCT_like"/>
    <property type="match status" value="1"/>
</dbReference>
<evidence type="ECO:0000313" key="5">
    <source>
        <dbReference type="EMBL" id="KAG5666712.1"/>
    </source>
</evidence>
<dbReference type="InterPro" id="IPR036568">
    <property type="entry name" value="GGCT-like_sf"/>
</dbReference>
<dbReference type="Pfam" id="PF06094">
    <property type="entry name" value="GGACT"/>
    <property type="match status" value="1"/>
</dbReference>
<evidence type="ECO:0000259" key="4">
    <source>
        <dbReference type="Pfam" id="PF06094"/>
    </source>
</evidence>
<protein>
    <recommendedName>
        <fullName evidence="3">Gamma-glutamylcyclotransferase family protein</fullName>
    </recommendedName>
</protein>
<evidence type="ECO:0000256" key="2">
    <source>
        <dbReference type="PIRSR" id="PIRSR639126-1"/>
    </source>
</evidence>
<dbReference type="EMBL" id="JADBJN010000004">
    <property type="protein sequence ID" value="KAG5666712.1"/>
    <property type="molecule type" value="Genomic_DNA"/>
</dbReference>
<evidence type="ECO:0000256" key="1">
    <source>
        <dbReference type="ARBA" id="ARBA00008861"/>
    </source>
</evidence>
<dbReference type="InterPro" id="IPR013024">
    <property type="entry name" value="GGCT-like"/>
</dbReference>